<dbReference type="InterPro" id="IPR009579">
    <property type="entry name" value="DUF1192"/>
</dbReference>
<accession>A0A1G7KUR4</accession>
<evidence type="ECO:0000313" key="1">
    <source>
        <dbReference type="EMBL" id="SDF40945.1"/>
    </source>
</evidence>
<dbReference type="RefSeq" id="WP_090018074.1">
    <property type="nucleotide sequence ID" value="NZ_FNCE01000001.1"/>
</dbReference>
<reference evidence="1 2" key="1">
    <citation type="submission" date="2016-10" db="EMBL/GenBank/DDBJ databases">
        <authorList>
            <person name="de Groot N.N."/>
        </authorList>
    </citation>
    <scope>NUCLEOTIDE SEQUENCE [LARGE SCALE GENOMIC DNA]</scope>
    <source>
        <strain evidence="1 2">DSM 25584</strain>
    </source>
</reference>
<dbReference type="Proteomes" id="UP000199415">
    <property type="component" value="Unassembled WGS sequence"/>
</dbReference>
<dbReference type="EMBL" id="FNCE01000001">
    <property type="protein sequence ID" value="SDF40945.1"/>
    <property type="molecule type" value="Genomic_DNA"/>
</dbReference>
<name>A0A1G7KUR4_9PROT</name>
<dbReference type="AlphaFoldDB" id="A0A1G7KUR4"/>
<keyword evidence="2" id="KW-1185">Reference proteome</keyword>
<organism evidence="1 2">
    <name type="scientific">Limimonas halophila</name>
    <dbReference type="NCBI Taxonomy" id="1082479"/>
    <lineage>
        <taxon>Bacteria</taxon>
        <taxon>Pseudomonadati</taxon>
        <taxon>Pseudomonadota</taxon>
        <taxon>Alphaproteobacteria</taxon>
        <taxon>Rhodospirillales</taxon>
        <taxon>Rhodovibrionaceae</taxon>
        <taxon>Limimonas</taxon>
    </lineage>
</organism>
<gene>
    <name evidence="1" type="ORF">SAMN05216241_1011</name>
</gene>
<evidence type="ECO:0008006" key="3">
    <source>
        <dbReference type="Google" id="ProtNLM"/>
    </source>
</evidence>
<proteinExistence type="predicted"/>
<evidence type="ECO:0000313" key="2">
    <source>
        <dbReference type="Proteomes" id="UP000199415"/>
    </source>
</evidence>
<protein>
    <recommendedName>
        <fullName evidence="3">DUF1192 domain-containing protein</fullName>
    </recommendedName>
</protein>
<sequence>MEDDPLDPRQRLTETKPLDTFSIEELQAYQRALAEEQERVKAMLDTKQAEIEGAHKLFNL</sequence>
<dbReference type="Pfam" id="PF06698">
    <property type="entry name" value="DUF1192"/>
    <property type="match status" value="1"/>
</dbReference>